<feature type="transmembrane region" description="Helical" evidence="1">
    <location>
        <begin position="6"/>
        <end position="28"/>
    </location>
</feature>
<protein>
    <submittedName>
        <fullName evidence="2">Uncharacterized protein</fullName>
    </submittedName>
</protein>
<keyword evidence="1" id="KW-1133">Transmembrane helix</keyword>
<accession>A0A0A9D2Y8</accession>
<reference evidence="2" key="1">
    <citation type="submission" date="2014-09" db="EMBL/GenBank/DDBJ databases">
        <authorList>
            <person name="Magalhaes I.L.F."/>
            <person name="Oliveira U."/>
            <person name="Santos F.R."/>
            <person name="Vidigal T.H.D.A."/>
            <person name="Brescovit A.D."/>
            <person name="Santos A.J."/>
        </authorList>
    </citation>
    <scope>NUCLEOTIDE SEQUENCE</scope>
    <source>
        <tissue evidence="2">Shoot tissue taken approximately 20 cm above the soil surface</tissue>
    </source>
</reference>
<organism evidence="2">
    <name type="scientific">Arundo donax</name>
    <name type="common">Giant reed</name>
    <name type="synonym">Donax arundinaceus</name>
    <dbReference type="NCBI Taxonomy" id="35708"/>
    <lineage>
        <taxon>Eukaryota</taxon>
        <taxon>Viridiplantae</taxon>
        <taxon>Streptophyta</taxon>
        <taxon>Embryophyta</taxon>
        <taxon>Tracheophyta</taxon>
        <taxon>Spermatophyta</taxon>
        <taxon>Magnoliopsida</taxon>
        <taxon>Liliopsida</taxon>
        <taxon>Poales</taxon>
        <taxon>Poaceae</taxon>
        <taxon>PACMAD clade</taxon>
        <taxon>Arundinoideae</taxon>
        <taxon>Arundineae</taxon>
        <taxon>Arundo</taxon>
    </lineage>
</organism>
<dbReference type="EMBL" id="GBRH01215744">
    <property type="protein sequence ID" value="JAD82151.1"/>
    <property type="molecule type" value="Transcribed_RNA"/>
</dbReference>
<evidence type="ECO:0000256" key="1">
    <source>
        <dbReference type="SAM" id="Phobius"/>
    </source>
</evidence>
<proteinExistence type="predicted"/>
<sequence length="52" mass="5998">MDHVSCVFPVVLSLCHRCLGLLLMYAIGTSKVVVRRIRIVMLCRNVLQLWKN</sequence>
<keyword evidence="1" id="KW-0472">Membrane</keyword>
<dbReference type="AlphaFoldDB" id="A0A0A9D2Y8"/>
<keyword evidence="1" id="KW-0812">Transmembrane</keyword>
<evidence type="ECO:0000313" key="2">
    <source>
        <dbReference type="EMBL" id="JAD82151.1"/>
    </source>
</evidence>
<reference evidence="2" key="2">
    <citation type="journal article" date="2015" name="Data Brief">
        <title>Shoot transcriptome of the giant reed, Arundo donax.</title>
        <authorList>
            <person name="Barrero R.A."/>
            <person name="Guerrero F.D."/>
            <person name="Moolhuijzen P."/>
            <person name="Goolsby J.A."/>
            <person name="Tidwell J."/>
            <person name="Bellgard S.E."/>
            <person name="Bellgard M.I."/>
        </authorList>
    </citation>
    <scope>NUCLEOTIDE SEQUENCE</scope>
    <source>
        <tissue evidence="2">Shoot tissue taken approximately 20 cm above the soil surface</tissue>
    </source>
</reference>
<name>A0A0A9D2Y8_ARUDO</name>